<sequence length="138" mass="14338">MTVRPSPRMKGRVQTDDIGLGSLLGGVPPERGAGEVVGDPLVVVDGDLDVLAVLAELGFEPARATGTCVAQVGLDGKEELASLPALGAVLRDGDLEPKHASPLRSPSEQVRRSYRLIGAEKKQASIDIDRPVHGSGIA</sequence>
<organism evidence="1">
    <name type="scientific">Triticum urartu</name>
    <name type="common">Red wild einkorn</name>
    <name type="synonym">Crithodium urartu</name>
    <dbReference type="NCBI Taxonomy" id="4572"/>
    <lineage>
        <taxon>Eukaryota</taxon>
        <taxon>Viridiplantae</taxon>
        <taxon>Streptophyta</taxon>
        <taxon>Embryophyta</taxon>
        <taxon>Tracheophyta</taxon>
        <taxon>Spermatophyta</taxon>
        <taxon>Magnoliopsida</taxon>
        <taxon>Liliopsida</taxon>
        <taxon>Poales</taxon>
        <taxon>Poaceae</taxon>
        <taxon>BOP clade</taxon>
        <taxon>Pooideae</taxon>
        <taxon>Triticodae</taxon>
        <taxon>Triticeae</taxon>
        <taxon>Triticinae</taxon>
        <taxon>Triticum</taxon>
    </lineage>
</organism>
<gene>
    <name evidence="1" type="ORF">TRIUR3_02460</name>
</gene>
<dbReference type="AlphaFoldDB" id="M8A0F3"/>
<dbReference type="EMBL" id="KD189166">
    <property type="protein sequence ID" value="EMS53864.1"/>
    <property type="molecule type" value="Genomic_DNA"/>
</dbReference>
<accession>M8A0F3</accession>
<protein>
    <submittedName>
        <fullName evidence="1">Uncharacterized protein</fullName>
    </submittedName>
</protein>
<name>M8A0F3_TRIUA</name>
<evidence type="ECO:0000313" key="1">
    <source>
        <dbReference type="EMBL" id="EMS53864.1"/>
    </source>
</evidence>
<reference evidence="1" key="1">
    <citation type="journal article" date="2013" name="Nature">
        <title>Draft genome of the wheat A-genome progenitor Triticum urartu.</title>
        <authorList>
            <person name="Ling H.Q."/>
            <person name="Zhao S."/>
            <person name="Liu D."/>
            <person name="Wang J."/>
            <person name="Sun H."/>
            <person name="Zhang C."/>
            <person name="Fan H."/>
            <person name="Li D."/>
            <person name="Dong L."/>
            <person name="Tao Y."/>
            <person name="Gao C."/>
            <person name="Wu H."/>
            <person name="Li Y."/>
            <person name="Cui Y."/>
            <person name="Guo X."/>
            <person name="Zheng S."/>
            <person name="Wang B."/>
            <person name="Yu K."/>
            <person name="Liang Q."/>
            <person name="Yang W."/>
            <person name="Lou X."/>
            <person name="Chen J."/>
            <person name="Feng M."/>
            <person name="Jian J."/>
            <person name="Zhang X."/>
            <person name="Luo G."/>
            <person name="Jiang Y."/>
            <person name="Liu J."/>
            <person name="Wang Z."/>
            <person name="Sha Y."/>
            <person name="Zhang B."/>
            <person name="Wu H."/>
            <person name="Tang D."/>
            <person name="Shen Q."/>
            <person name="Xue P."/>
            <person name="Zou S."/>
            <person name="Wang X."/>
            <person name="Liu X."/>
            <person name="Wang F."/>
            <person name="Yang Y."/>
            <person name="An X."/>
            <person name="Dong Z."/>
            <person name="Zhang K."/>
            <person name="Zhang X."/>
            <person name="Luo M.C."/>
            <person name="Dvorak J."/>
            <person name="Tong Y."/>
            <person name="Wang J."/>
            <person name="Yang H."/>
            <person name="Li Z."/>
            <person name="Wang D."/>
            <person name="Zhang A."/>
            <person name="Wang J."/>
        </authorList>
    </citation>
    <scope>NUCLEOTIDE SEQUENCE</scope>
</reference>
<proteinExistence type="predicted"/>